<dbReference type="EMBL" id="JBHSBW010000011">
    <property type="protein sequence ID" value="MFC4211642.1"/>
    <property type="molecule type" value="Genomic_DNA"/>
</dbReference>
<evidence type="ECO:0000313" key="1">
    <source>
        <dbReference type="EMBL" id="MFC4211642.1"/>
    </source>
</evidence>
<evidence type="ECO:0000313" key="2">
    <source>
        <dbReference type="Proteomes" id="UP001595789"/>
    </source>
</evidence>
<dbReference type="Proteomes" id="UP001595789">
    <property type="component" value="Unassembled WGS sequence"/>
</dbReference>
<comment type="caution">
    <text evidence="1">The sequence shown here is derived from an EMBL/GenBank/DDBJ whole genome shotgun (WGS) entry which is preliminary data.</text>
</comment>
<accession>A0ABV8PBV0</accession>
<organism evidence="1 2">
    <name type="scientific">Pedobacter lithocola</name>
    <dbReference type="NCBI Taxonomy" id="1908239"/>
    <lineage>
        <taxon>Bacteria</taxon>
        <taxon>Pseudomonadati</taxon>
        <taxon>Bacteroidota</taxon>
        <taxon>Sphingobacteriia</taxon>
        <taxon>Sphingobacteriales</taxon>
        <taxon>Sphingobacteriaceae</taxon>
        <taxon>Pedobacter</taxon>
    </lineage>
</organism>
<gene>
    <name evidence="1" type="ORF">ACFOWA_10645</name>
</gene>
<name>A0ABV8PBV0_9SPHI</name>
<sequence>MKGYLDMYAIPDIASIGMNGSINFKRFFGNDWFFNNGCRKPRYRCKSSPDEESGFRLFALSGLMCMVNRQENLDYKEQQYKFQKIFWK</sequence>
<protein>
    <submittedName>
        <fullName evidence="1">Uncharacterized protein</fullName>
    </submittedName>
</protein>
<dbReference type="RefSeq" id="WP_378984932.1">
    <property type="nucleotide sequence ID" value="NZ_JBHSBW010000011.1"/>
</dbReference>
<keyword evidence="2" id="KW-1185">Reference proteome</keyword>
<proteinExistence type="predicted"/>
<reference evidence="2" key="1">
    <citation type="journal article" date="2019" name="Int. J. Syst. Evol. Microbiol.">
        <title>The Global Catalogue of Microorganisms (GCM) 10K type strain sequencing project: providing services to taxonomists for standard genome sequencing and annotation.</title>
        <authorList>
            <consortium name="The Broad Institute Genomics Platform"/>
            <consortium name="The Broad Institute Genome Sequencing Center for Infectious Disease"/>
            <person name="Wu L."/>
            <person name="Ma J."/>
        </authorList>
    </citation>
    <scope>NUCLEOTIDE SEQUENCE [LARGE SCALE GENOMIC DNA]</scope>
    <source>
        <strain evidence="2">CCM 8691</strain>
    </source>
</reference>